<keyword evidence="9" id="KW-1185">Reference proteome</keyword>
<evidence type="ECO:0000259" key="7">
    <source>
        <dbReference type="Pfam" id="PF23598"/>
    </source>
</evidence>
<keyword evidence="1" id="KW-0677">Repeat</keyword>
<dbReference type="InterPro" id="IPR036388">
    <property type="entry name" value="WH-like_DNA-bd_sf"/>
</dbReference>
<evidence type="ECO:0000259" key="5">
    <source>
        <dbReference type="Pfam" id="PF18052"/>
    </source>
</evidence>
<dbReference type="CDD" id="cd14798">
    <property type="entry name" value="RX-CC_like"/>
    <property type="match status" value="1"/>
</dbReference>
<feature type="domain" description="Disease resistance R13L4/SHOC-2-like LRR" evidence="7">
    <location>
        <begin position="550"/>
        <end position="877"/>
    </location>
</feature>
<evidence type="ECO:0000256" key="3">
    <source>
        <dbReference type="ARBA" id="ARBA00022821"/>
    </source>
</evidence>
<dbReference type="FunFam" id="3.40.50.300:FF:001091">
    <property type="entry name" value="Probable disease resistance protein At1g61300"/>
    <property type="match status" value="1"/>
</dbReference>
<dbReference type="Proteomes" id="UP001314170">
    <property type="component" value="Unassembled WGS sequence"/>
</dbReference>
<dbReference type="GO" id="GO:0043531">
    <property type="term" value="F:ADP binding"/>
    <property type="evidence" value="ECO:0007669"/>
    <property type="project" value="InterPro"/>
</dbReference>
<dbReference type="Gene3D" id="3.40.50.300">
    <property type="entry name" value="P-loop containing nucleotide triphosphate hydrolases"/>
    <property type="match status" value="1"/>
</dbReference>
<gene>
    <name evidence="8" type="ORF">DCAF_LOCUS21851</name>
</gene>
<dbReference type="PANTHER" id="PTHR23155">
    <property type="entry name" value="DISEASE RESISTANCE PROTEIN RP"/>
    <property type="match status" value="1"/>
</dbReference>
<evidence type="ECO:0000259" key="4">
    <source>
        <dbReference type="Pfam" id="PF00931"/>
    </source>
</evidence>
<dbReference type="Pfam" id="PF18052">
    <property type="entry name" value="Rx_N"/>
    <property type="match status" value="1"/>
</dbReference>
<keyword evidence="2" id="KW-0547">Nucleotide-binding</keyword>
<dbReference type="EMBL" id="CAWUPB010001173">
    <property type="protein sequence ID" value="CAK7349140.1"/>
    <property type="molecule type" value="Genomic_DNA"/>
</dbReference>
<evidence type="ECO:0000256" key="1">
    <source>
        <dbReference type="ARBA" id="ARBA00022737"/>
    </source>
</evidence>
<dbReference type="InterPro" id="IPR042197">
    <property type="entry name" value="Apaf_helical"/>
</dbReference>
<dbReference type="InterPro" id="IPR044974">
    <property type="entry name" value="Disease_R_plants"/>
</dbReference>
<feature type="domain" description="Disease resistance N-terminal" evidence="5">
    <location>
        <begin position="5"/>
        <end position="90"/>
    </location>
</feature>
<dbReference type="InterPro" id="IPR041118">
    <property type="entry name" value="Rx_N"/>
</dbReference>
<accession>A0AAV1SDS4</accession>
<dbReference type="InterPro" id="IPR002182">
    <property type="entry name" value="NB-ARC"/>
</dbReference>
<keyword evidence="3" id="KW-0611">Plant defense</keyword>
<dbReference type="PANTHER" id="PTHR23155:SF1232">
    <property type="entry name" value="OS09G0270700 PROTEIN"/>
    <property type="match status" value="1"/>
</dbReference>
<dbReference type="PRINTS" id="PR00364">
    <property type="entry name" value="DISEASERSIST"/>
</dbReference>
<dbReference type="InterPro" id="IPR055414">
    <property type="entry name" value="LRR_R13L4/SHOC2-like"/>
</dbReference>
<name>A0AAV1SDS4_9ROSI</name>
<dbReference type="InterPro" id="IPR058922">
    <property type="entry name" value="WHD_DRP"/>
</dbReference>
<comment type="caution">
    <text evidence="8">The sequence shown here is derived from an EMBL/GenBank/DDBJ whole genome shotgun (WGS) entry which is preliminary data.</text>
</comment>
<dbReference type="Gene3D" id="1.20.5.4130">
    <property type="match status" value="1"/>
</dbReference>
<dbReference type="Pfam" id="PF23559">
    <property type="entry name" value="WHD_DRP"/>
    <property type="match status" value="1"/>
</dbReference>
<evidence type="ECO:0000313" key="9">
    <source>
        <dbReference type="Proteomes" id="UP001314170"/>
    </source>
</evidence>
<dbReference type="Pfam" id="PF23598">
    <property type="entry name" value="LRR_14"/>
    <property type="match status" value="1"/>
</dbReference>
<dbReference type="Pfam" id="PF00931">
    <property type="entry name" value="NB-ARC"/>
    <property type="match status" value="1"/>
</dbReference>
<dbReference type="GO" id="GO:0098542">
    <property type="term" value="P:defense response to other organism"/>
    <property type="evidence" value="ECO:0007669"/>
    <property type="project" value="TreeGrafter"/>
</dbReference>
<evidence type="ECO:0000256" key="2">
    <source>
        <dbReference type="ARBA" id="ARBA00022741"/>
    </source>
</evidence>
<feature type="domain" description="NB-ARC" evidence="4">
    <location>
        <begin position="170"/>
        <end position="346"/>
    </location>
</feature>
<dbReference type="InterPro" id="IPR038005">
    <property type="entry name" value="RX-like_CC"/>
</dbReference>
<dbReference type="InterPro" id="IPR027417">
    <property type="entry name" value="P-loop_NTPase"/>
</dbReference>
<organism evidence="8 9">
    <name type="scientific">Dovyalis caffra</name>
    <dbReference type="NCBI Taxonomy" id="77055"/>
    <lineage>
        <taxon>Eukaryota</taxon>
        <taxon>Viridiplantae</taxon>
        <taxon>Streptophyta</taxon>
        <taxon>Embryophyta</taxon>
        <taxon>Tracheophyta</taxon>
        <taxon>Spermatophyta</taxon>
        <taxon>Magnoliopsida</taxon>
        <taxon>eudicotyledons</taxon>
        <taxon>Gunneridae</taxon>
        <taxon>Pentapetalae</taxon>
        <taxon>rosids</taxon>
        <taxon>fabids</taxon>
        <taxon>Malpighiales</taxon>
        <taxon>Salicaceae</taxon>
        <taxon>Flacourtieae</taxon>
        <taxon>Dovyalis</taxon>
    </lineage>
</organism>
<dbReference type="Gene3D" id="3.80.10.10">
    <property type="entry name" value="Ribonuclease Inhibitor"/>
    <property type="match status" value="1"/>
</dbReference>
<dbReference type="SUPFAM" id="SSF52540">
    <property type="entry name" value="P-loop containing nucleoside triphosphate hydrolases"/>
    <property type="match status" value="1"/>
</dbReference>
<feature type="domain" description="Disease resistance protein winged helix" evidence="6">
    <location>
        <begin position="434"/>
        <end position="505"/>
    </location>
</feature>
<dbReference type="FunFam" id="1.10.10.10:FF:000322">
    <property type="entry name" value="Probable disease resistance protein At1g63360"/>
    <property type="match status" value="1"/>
</dbReference>
<proteinExistence type="predicted"/>
<evidence type="ECO:0000259" key="6">
    <source>
        <dbReference type="Pfam" id="PF23559"/>
    </source>
</evidence>
<sequence length="918" mass="105091">MADGAVSFLLDKLTTILMQNASLLGDARDEIEEIKLELESMKSFLRDAERRKEMSDSVETWVRQVREVAYEVEDIIDEFMHHKYKESLKNGLKGIVKDVVNFPKNITSRHRISSKLEKIKAKVHEVSERSKRYGFDQRDEGVTRNVAGDRWQHYGESAVFVDEDDMVGMEENTEQLLGWLMEDEPRRTVISIVGMGGLGKTTLVTTVYNNQIIKRDFDCWAWISVSQAGETGELLRSMIKELFGATPVPIPNNLGSMNYRQLVGMLIGYLHQKRYVIVLDDVWSIDLWSIIRSAFPNNRHGSRIILTTRNENVATSVGIGSRVHQLAPLQEKDAWALFCKRAFWNDTEHLCPKELKPLAEAILKKCEGLPLAIVSVGGLMCSRRKTVVEWKNVYESLNWQLSNNPKLEQVKGILQLSFNDLPFYLKHCFLYCCVFRDGYPIRRKRLIRLWIAEGFIRERKGMTLEEIAEEYLTELILRSMIQVTETNDAGRVKICRVQDVMRELAVTTSEKENFCTAYDGYQSKLEGKIHRLSVYGTGESIRLSSTMSHHLRSFFVFPTDMCSSFSLDVVSSKFKLLRVLNLEGVPIDTMPGTLVELFNLRYLNLRDTKIKELPKSMERLNNLQTLDVRNTYMERLPSGISKLSALRHLCMLRKNDQSSETTDVLISMQAPAGICNIRTLQTLTCIDAEKELIQNVGNLTDLKRLEITKLRAADGPKLCNSIQKLTGLLRLGVMATSTEEGLQLEALRMPPIFLQKLTLIGQLNRLPPWIGSLANLTHLYLGHSHLQEDIISSIRVLSSLVFLELKKAYDGRFLHFKEGWFPRLTKLKFIELAQLDSMKIEEKSLPRIRELYLIRCQAMKALPQGIEHFKGLQKLHLEDMPEQLVLDLQSGGTSEVQQKVQHITTINLCLYNRPNSSS</sequence>
<dbReference type="InterPro" id="IPR032675">
    <property type="entry name" value="LRR_dom_sf"/>
</dbReference>
<evidence type="ECO:0000313" key="8">
    <source>
        <dbReference type="EMBL" id="CAK7349140.1"/>
    </source>
</evidence>
<dbReference type="Gene3D" id="1.10.10.10">
    <property type="entry name" value="Winged helix-like DNA-binding domain superfamily/Winged helix DNA-binding domain"/>
    <property type="match status" value="1"/>
</dbReference>
<dbReference type="SUPFAM" id="SSF52058">
    <property type="entry name" value="L domain-like"/>
    <property type="match status" value="1"/>
</dbReference>
<reference evidence="8 9" key="1">
    <citation type="submission" date="2024-01" db="EMBL/GenBank/DDBJ databases">
        <authorList>
            <person name="Waweru B."/>
        </authorList>
    </citation>
    <scope>NUCLEOTIDE SEQUENCE [LARGE SCALE GENOMIC DNA]</scope>
</reference>
<evidence type="ECO:0008006" key="10">
    <source>
        <dbReference type="Google" id="ProtNLM"/>
    </source>
</evidence>
<dbReference type="Gene3D" id="1.10.8.430">
    <property type="entry name" value="Helical domain of apoptotic protease-activating factors"/>
    <property type="match status" value="1"/>
</dbReference>
<protein>
    <recommendedName>
        <fullName evidence="10">Disease resistance protein RPM1-like</fullName>
    </recommendedName>
</protein>
<dbReference type="AlphaFoldDB" id="A0AAV1SDS4"/>